<gene>
    <name evidence="2" type="ORF">H9L05_13290</name>
</gene>
<protein>
    <submittedName>
        <fullName evidence="2">Adenylate/guanylate cyclase domain-containing protein</fullName>
    </submittedName>
</protein>
<dbReference type="GO" id="GO:0004016">
    <property type="term" value="F:adenylate cyclase activity"/>
    <property type="evidence" value="ECO:0007669"/>
    <property type="project" value="UniProtKB-ARBA"/>
</dbReference>
<dbReference type="GO" id="GO:0006171">
    <property type="term" value="P:cAMP biosynthetic process"/>
    <property type="evidence" value="ECO:0007669"/>
    <property type="project" value="TreeGrafter"/>
</dbReference>
<dbReference type="GO" id="GO:0035556">
    <property type="term" value="P:intracellular signal transduction"/>
    <property type="evidence" value="ECO:0007669"/>
    <property type="project" value="InterPro"/>
</dbReference>
<dbReference type="PROSITE" id="PS50125">
    <property type="entry name" value="GUANYLATE_CYCLASE_2"/>
    <property type="match status" value="1"/>
</dbReference>
<proteinExistence type="predicted"/>
<dbReference type="PANTHER" id="PTHR43081:SF1">
    <property type="entry name" value="ADENYLATE CYCLASE, TERMINAL-DIFFERENTIATION SPECIFIC"/>
    <property type="match status" value="1"/>
</dbReference>
<dbReference type="SMART" id="SM00044">
    <property type="entry name" value="CYCc"/>
    <property type="match status" value="1"/>
</dbReference>
<evidence type="ECO:0000313" key="3">
    <source>
        <dbReference type="Proteomes" id="UP000516093"/>
    </source>
</evidence>
<dbReference type="RefSeq" id="WP_187731382.1">
    <property type="nucleotide sequence ID" value="NZ_BMFN01000004.1"/>
</dbReference>
<dbReference type="EMBL" id="CP060784">
    <property type="protein sequence ID" value="QNP51086.1"/>
    <property type="molecule type" value="Genomic_DNA"/>
</dbReference>
<dbReference type="Gene3D" id="3.30.70.1230">
    <property type="entry name" value="Nucleotide cyclase"/>
    <property type="match status" value="1"/>
</dbReference>
<dbReference type="PANTHER" id="PTHR43081">
    <property type="entry name" value="ADENYLATE CYCLASE, TERMINAL-DIFFERENTIATION SPECIFIC-RELATED"/>
    <property type="match status" value="1"/>
</dbReference>
<dbReference type="InterPro" id="IPR001054">
    <property type="entry name" value="A/G_cyclase"/>
</dbReference>
<accession>A0A7H0GS20</accession>
<dbReference type="Proteomes" id="UP000516093">
    <property type="component" value="Chromosome"/>
</dbReference>
<name>A0A7H0GS20_9BACT</name>
<dbReference type="KEGG" id="hqi:H9L05_13290"/>
<dbReference type="InterPro" id="IPR050697">
    <property type="entry name" value="Adenylyl/Guanylyl_Cyclase_3/4"/>
</dbReference>
<reference evidence="2 3" key="1">
    <citation type="submission" date="2020-08" db="EMBL/GenBank/DDBJ databases">
        <title>Genome sequence of Hymenobacter qilianensis JCM 19763T.</title>
        <authorList>
            <person name="Hyun D.-W."/>
            <person name="Bae J.-W."/>
        </authorList>
    </citation>
    <scope>NUCLEOTIDE SEQUENCE [LARGE SCALE GENOMIC DNA]</scope>
    <source>
        <strain evidence="2 3">JCM 19763</strain>
    </source>
</reference>
<dbReference type="SUPFAM" id="SSF55073">
    <property type="entry name" value="Nucleotide cyclase"/>
    <property type="match status" value="1"/>
</dbReference>
<dbReference type="Pfam" id="PF00211">
    <property type="entry name" value="Guanylate_cyc"/>
    <property type="match status" value="1"/>
</dbReference>
<organism evidence="2 3">
    <name type="scientific">Hymenobacter qilianensis</name>
    <dbReference type="NCBI Taxonomy" id="1385715"/>
    <lineage>
        <taxon>Bacteria</taxon>
        <taxon>Pseudomonadati</taxon>
        <taxon>Bacteroidota</taxon>
        <taxon>Cytophagia</taxon>
        <taxon>Cytophagales</taxon>
        <taxon>Hymenobacteraceae</taxon>
        <taxon>Hymenobacter</taxon>
    </lineage>
</organism>
<feature type="domain" description="Guanylate cyclase" evidence="1">
    <location>
        <begin position="74"/>
        <end position="205"/>
    </location>
</feature>
<dbReference type="InterPro" id="IPR029787">
    <property type="entry name" value="Nucleotide_cyclase"/>
</dbReference>
<keyword evidence="3" id="KW-1185">Reference proteome</keyword>
<dbReference type="AlphaFoldDB" id="A0A7H0GS20"/>
<dbReference type="CDD" id="cd07302">
    <property type="entry name" value="CHD"/>
    <property type="match status" value="1"/>
</dbReference>
<evidence type="ECO:0000259" key="1">
    <source>
        <dbReference type="PROSITE" id="PS50125"/>
    </source>
</evidence>
<evidence type="ECO:0000313" key="2">
    <source>
        <dbReference type="EMBL" id="QNP51086.1"/>
    </source>
</evidence>
<sequence>MKLTKDFKGDMKETQICQGCWEHMHMPTAIRGPFSAFFRTFGIKRSKMHPNMCTFCESNFAKIMKHKQVPVSTTILFADIRGYTDLSQQIEPEKLNELLHQFYDRCSAAVWEKDGIVNKFIGDAVLAIFNFPLIRKDHVQNAVSAAVQLQKDCKHMKEEIGLSDFQTLGVGIGIHTGESYVGEVGTTYKDFTAIGPVVNLTSRLQGAAGVGEIMVTEEVFSQVKEQFPDAQKKALTLKGINSTVDGYVLA</sequence>